<dbReference type="PANTHER" id="PTHR35558">
    <property type="entry name" value="SGNH_HYDRO DOMAIN-CONTAINING PROTEIN"/>
    <property type="match status" value="1"/>
</dbReference>
<feature type="region of interest" description="Disordered" evidence="1">
    <location>
        <begin position="94"/>
        <end position="130"/>
    </location>
</feature>
<sequence>MSKKPLVDCDFSDSDDDQPPSSPANVRRSSRIQNRDSPWAQWPTEKIMTTLELQGIPVDKELEREDLILLAANALGNPAVLAVDVPAISTTIPLQTKQGGRKRAAKSSSPKSAKRPKPSTSTSSPSHSQADVQNQLLQIVQGLSEIVKSLGNRLGVFEKAIGNPASSSATTTAPAMAQTPTFVEPTLSATQFNLSTATAAQNFGRRFVPPAAASVSHQIRSNIIEGKDVNLASLLTPLPASERQMVDCGDVAVSLKTSDSRLQRNLSFSEFVNAFGVYRDILCTNFPERREELDIYLAMMADFYQRYGGTLFYEYHRSFSAKSASFVSLFNSRLDWSIVDTELLVRHFGGQKTLTCVVCSSHGHSASLCPKTLTRQGPVAVHGADPFLQRAPPEIRLPTEIQTCQTRKAPVREKVLRNHPSTPVNIHTLASYLSSHPDQPFVEYLITGLAQGFRADFVYHMNYHSQLHNSRFGNDLSAVTSGETLHTYKQGLETTGLTIITALRTSDHKDVHSQVASVPVTVTLEGRVTLDILTAA</sequence>
<name>A0A5A9PAB8_9TELE</name>
<dbReference type="Proteomes" id="UP000324632">
    <property type="component" value="Chromosome 8"/>
</dbReference>
<evidence type="ECO:0000256" key="1">
    <source>
        <dbReference type="SAM" id="MobiDB-lite"/>
    </source>
</evidence>
<organism evidence="2 3">
    <name type="scientific">Triplophysa tibetana</name>
    <dbReference type="NCBI Taxonomy" id="1572043"/>
    <lineage>
        <taxon>Eukaryota</taxon>
        <taxon>Metazoa</taxon>
        <taxon>Chordata</taxon>
        <taxon>Craniata</taxon>
        <taxon>Vertebrata</taxon>
        <taxon>Euteleostomi</taxon>
        <taxon>Actinopterygii</taxon>
        <taxon>Neopterygii</taxon>
        <taxon>Teleostei</taxon>
        <taxon>Ostariophysi</taxon>
        <taxon>Cypriniformes</taxon>
        <taxon>Nemacheilidae</taxon>
        <taxon>Triplophysa</taxon>
    </lineage>
</organism>
<keyword evidence="3" id="KW-1185">Reference proteome</keyword>
<reference evidence="2 3" key="1">
    <citation type="journal article" date="2019" name="Mol. Ecol. Resour.">
        <title>Chromosome-level genome assembly of Triplophysa tibetana, a fish adapted to the harsh high-altitude environment of the Tibetan Plateau.</title>
        <authorList>
            <person name="Yang X."/>
            <person name="Liu H."/>
            <person name="Ma Z."/>
            <person name="Zou Y."/>
            <person name="Zou M."/>
            <person name="Mao Y."/>
            <person name="Li X."/>
            <person name="Wang H."/>
            <person name="Chen T."/>
            <person name="Wang W."/>
            <person name="Yang R."/>
        </authorList>
    </citation>
    <scope>NUCLEOTIDE SEQUENCE [LARGE SCALE GENOMIC DNA]</scope>
    <source>
        <strain evidence="2">TTIB1903HZAU</strain>
        <tissue evidence="2">Muscle</tissue>
    </source>
</reference>
<comment type="caution">
    <text evidence="2">The sequence shown here is derived from an EMBL/GenBank/DDBJ whole genome shotgun (WGS) entry which is preliminary data.</text>
</comment>
<feature type="region of interest" description="Disordered" evidence="1">
    <location>
        <begin position="1"/>
        <end position="44"/>
    </location>
</feature>
<dbReference type="AlphaFoldDB" id="A0A5A9PAB8"/>
<dbReference type="PANTHER" id="PTHR35558:SF1">
    <property type="entry name" value="ENDONUCLEASE_EXONUCLEASE_PHOSPHATASE DOMAIN-CONTAINING PROTEIN"/>
    <property type="match status" value="1"/>
</dbReference>
<proteinExistence type="predicted"/>
<dbReference type="EMBL" id="SOYY01000008">
    <property type="protein sequence ID" value="KAA0717587.1"/>
    <property type="molecule type" value="Genomic_DNA"/>
</dbReference>
<accession>A0A5A9PAB8</accession>
<evidence type="ECO:0000313" key="3">
    <source>
        <dbReference type="Proteomes" id="UP000324632"/>
    </source>
</evidence>
<protein>
    <submittedName>
        <fullName evidence="2">Uncharacterized protein</fullName>
    </submittedName>
</protein>
<gene>
    <name evidence="2" type="ORF">E1301_Tti013802</name>
</gene>
<evidence type="ECO:0000313" key="2">
    <source>
        <dbReference type="EMBL" id="KAA0717587.1"/>
    </source>
</evidence>